<dbReference type="InterPro" id="IPR001926">
    <property type="entry name" value="TrpB-like_PALP"/>
</dbReference>
<feature type="domain" description="Tryptophan synthase beta chain-like PALP" evidence="4">
    <location>
        <begin position="61"/>
        <end position="360"/>
    </location>
</feature>
<organism evidence="5 6">
    <name type="scientific">Micromonospora orduensis</name>
    <dbReference type="NCBI Taxonomy" id="1420891"/>
    <lineage>
        <taxon>Bacteria</taxon>
        <taxon>Bacillati</taxon>
        <taxon>Actinomycetota</taxon>
        <taxon>Actinomycetes</taxon>
        <taxon>Micromonosporales</taxon>
        <taxon>Micromonosporaceae</taxon>
        <taxon>Micromonospora</taxon>
    </lineage>
</organism>
<name>A0A5C4QBC9_9ACTN</name>
<reference evidence="5 6" key="1">
    <citation type="submission" date="2019-06" db="EMBL/GenBank/DDBJ databases">
        <title>Micromonospora ordensis sp. nov., isolated from deep marine sediment.</title>
        <authorList>
            <person name="Veyisoglu A."/>
            <person name="Carro L."/>
            <person name="Klenk H.-P."/>
            <person name="Sahin N."/>
        </authorList>
    </citation>
    <scope>NUCLEOTIDE SEQUENCE [LARGE SCALE GENOMIC DNA]</scope>
    <source>
        <strain evidence="5 6">S2509</strain>
    </source>
</reference>
<evidence type="ECO:0000256" key="2">
    <source>
        <dbReference type="ARBA" id="ARBA00022898"/>
    </source>
</evidence>
<dbReference type="PANTHER" id="PTHR48078:SF6">
    <property type="entry name" value="L-THREONINE DEHYDRATASE CATABOLIC TDCB"/>
    <property type="match status" value="1"/>
</dbReference>
<protein>
    <submittedName>
        <fullName evidence="5">Pyridoxal-phosphate dependent enzyme</fullName>
    </submittedName>
</protein>
<proteinExistence type="predicted"/>
<keyword evidence="2" id="KW-0663">Pyridoxal phosphate</keyword>
<sequence>MEWNMGRSPQGKLPDEIFGKELIRYDYRPELIPSAETTDVGMWRYRALLPIDEQRVRFPLPIGGTPLRAAAALRSRLGLPRLWLKDETAGAISSNKDRATALVLEIGLRSGASTITTSSTGNAGVATAWGAATVGLSAAIFTPADCDPEKVAVMRAAGAHVFRVARGYRAAFDLSRAAAREFGWLDRNTGANPVTIEAKKTVAFEIWEQLERHLPDVVVAPVGDGPTLVGLAKGFHELRACGMTSTVPRIIGVQAEGCQPLVRQWRGLPPRPPETVRTIADGIRVPVPAVGEQAVRAVTDSAGAFVAVSDDELRSAMAYLANDAATASEPAGAAALAGARRAMWKSFVDAGETVVALVTGKPFHGGAFSGRPGSEALISGDLDEFREVWRQVRAHHLEHFVP</sequence>
<dbReference type="Pfam" id="PF00291">
    <property type="entry name" value="PALP"/>
    <property type="match status" value="1"/>
</dbReference>
<dbReference type="InterPro" id="IPR036052">
    <property type="entry name" value="TrpB-like_PALP_sf"/>
</dbReference>
<gene>
    <name evidence="5" type="ORF">FHG89_28480</name>
</gene>
<evidence type="ECO:0000256" key="3">
    <source>
        <dbReference type="ARBA" id="ARBA00023239"/>
    </source>
</evidence>
<evidence type="ECO:0000256" key="1">
    <source>
        <dbReference type="ARBA" id="ARBA00001933"/>
    </source>
</evidence>
<dbReference type="GO" id="GO:0006565">
    <property type="term" value="P:L-serine catabolic process"/>
    <property type="evidence" value="ECO:0007669"/>
    <property type="project" value="TreeGrafter"/>
</dbReference>
<dbReference type="EMBL" id="VDFY01000257">
    <property type="protein sequence ID" value="TNH22685.1"/>
    <property type="molecule type" value="Genomic_DNA"/>
</dbReference>
<keyword evidence="3" id="KW-0456">Lyase</keyword>
<dbReference type="Proteomes" id="UP000306145">
    <property type="component" value="Unassembled WGS sequence"/>
</dbReference>
<dbReference type="AlphaFoldDB" id="A0A5C4QBC9"/>
<dbReference type="GO" id="GO:0009097">
    <property type="term" value="P:isoleucine biosynthetic process"/>
    <property type="evidence" value="ECO:0007669"/>
    <property type="project" value="TreeGrafter"/>
</dbReference>
<dbReference type="GO" id="GO:0003941">
    <property type="term" value="F:L-serine ammonia-lyase activity"/>
    <property type="evidence" value="ECO:0007669"/>
    <property type="project" value="TreeGrafter"/>
</dbReference>
<dbReference type="OrthoDB" id="9778118at2"/>
<evidence type="ECO:0000313" key="5">
    <source>
        <dbReference type="EMBL" id="TNH22685.1"/>
    </source>
</evidence>
<evidence type="ECO:0000313" key="6">
    <source>
        <dbReference type="Proteomes" id="UP000306145"/>
    </source>
</evidence>
<dbReference type="Gene3D" id="3.40.50.1100">
    <property type="match status" value="2"/>
</dbReference>
<dbReference type="SUPFAM" id="SSF53686">
    <property type="entry name" value="Tryptophan synthase beta subunit-like PLP-dependent enzymes"/>
    <property type="match status" value="1"/>
</dbReference>
<dbReference type="GO" id="GO:0004794">
    <property type="term" value="F:threonine deaminase activity"/>
    <property type="evidence" value="ECO:0007669"/>
    <property type="project" value="TreeGrafter"/>
</dbReference>
<dbReference type="InterPro" id="IPR050147">
    <property type="entry name" value="Ser/Thr_Dehydratase"/>
</dbReference>
<accession>A0A5C4QBC9</accession>
<comment type="cofactor">
    <cofactor evidence="1">
        <name>pyridoxal 5'-phosphate</name>
        <dbReference type="ChEBI" id="CHEBI:597326"/>
    </cofactor>
</comment>
<comment type="caution">
    <text evidence="5">The sequence shown here is derived from an EMBL/GenBank/DDBJ whole genome shotgun (WGS) entry which is preliminary data.</text>
</comment>
<dbReference type="GO" id="GO:0006567">
    <property type="term" value="P:L-threonine catabolic process"/>
    <property type="evidence" value="ECO:0007669"/>
    <property type="project" value="TreeGrafter"/>
</dbReference>
<dbReference type="PANTHER" id="PTHR48078">
    <property type="entry name" value="THREONINE DEHYDRATASE, MITOCHONDRIAL-RELATED"/>
    <property type="match status" value="1"/>
</dbReference>
<evidence type="ECO:0000259" key="4">
    <source>
        <dbReference type="Pfam" id="PF00291"/>
    </source>
</evidence>
<keyword evidence="6" id="KW-1185">Reference proteome</keyword>